<feature type="transmembrane region" description="Helical" evidence="1">
    <location>
        <begin position="336"/>
        <end position="356"/>
    </location>
</feature>
<reference evidence="2" key="2">
    <citation type="submission" date="2023-06" db="EMBL/GenBank/DDBJ databases">
        <authorList>
            <consortium name="Lawrence Berkeley National Laboratory"/>
            <person name="Haridas S."/>
            <person name="Hensen N."/>
            <person name="Bonometti L."/>
            <person name="Westerberg I."/>
            <person name="Brannstrom I.O."/>
            <person name="Guillou S."/>
            <person name="Cros-Aarteil S."/>
            <person name="Calhoun S."/>
            <person name="Kuo A."/>
            <person name="Mondo S."/>
            <person name="Pangilinan J."/>
            <person name="Riley R."/>
            <person name="Labutti K."/>
            <person name="Andreopoulos B."/>
            <person name="Lipzen A."/>
            <person name="Chen C."/>
            <person name="Yanf M."/>
            <person name="Daum C."/>
            <person name="Ng V."/>
            <person name="Clum A."/>
            <person name="Steindorff A."/>
            <person name="Ohm R."/>
            <person name="Martin F."/>
            <person name="Silar P."/>
            <person name="Natvig D."/>
            <person name="Lalanne C."/>
            <person name="Gautier V."/>
            <person name="Ament-Velasquez S.L."/>
            <person name="Kruys A."/>
            <person name="Hutchinson M.I."/>
            <person name="Powell A.J."/>
            <person name="Barry K."/>
            <person name="Miller A.N."/>
            <person name="Grigoriev I.V."/>
            <person name="Debuchy R."/>
            <person name="Gladieux P."/>
            <person name="Thoren M.H."/>
            <person name="Johannesson H."/>
        </authorList>
    </citation>
    <scope>NUCLEOTIDE SEQUENCE</scope>
    <source>
        <strain evidence="2">CBS 118394</strain>
    </source>
</reference>
<evidence type="ECO:0000313" key="2">
    <source>
        <dbReference type="EMBL" id="KAK3315715.1"/>
    </source>
</evidence>
<name>A0AAE0HZI7_9PEZI</name>
<keyword evidence="1" id="KW-0472">Membrane</keyword>
<evidence type="ECO:0000256" key="1">
    <source>
        <dbReference type="SAM" id="Phobius"/>
    </source>
</evidence>
<dbReference type="Proteomes" id="UP001283341">
    <property type="component" value="Unassembled WGS sequence"/>
</dbReference>
<feature type="transmembrane region" description="Helical" evidence="1">
    <location>
        <begin position="406"/>
        <end position="424"/>
    </location>
</feature>
<gene>
    <name evidence="2" type="ORF">B0H66DRAFT_269943</name>
</gene>
<keyword evidence="3" id="KW-1185">Reference proteome</keyword>
<feature type="transmembrane region" description="Helical" evidence="1">
    <location>
        <begin position="455"/>
        <end position="479"/>
    </location>
</feature>
<feature type="transmembrane region" description="Helical" evidence="1">
    <location>
        <begin position="74"/>
        <end position="93"/>
    </location>
</feature>
<dbReference type="EMBL" id="JAUEDM010000005">
    <property type="protein sequence ID" value="KAK3315715.1"/>
    <property type="molecule type" value="Genomic_DNA"/>
</dbReference>
<protein>
    <submittedName>
        <fullName evidence="2">Uncharacterized protein</fullName>
    </submittedName>
</protein>
<feature type="transmembrane region" description="Helical" evidence="1">
    <location>
        <begin position="248"/>
        <end position="269"/>
    </location>
</feature>
<accession>A0AAE0HZI7</accession>
<keyword evidence="1" id="KW-1133">Transmembrane helix</keyword>
<evidence type="ECO:0000313" key="3">
    <source>
        <dbReference type="Proteomes" id="UP001283341"/>
    </source>
</evidence>
<keyword evidence="1" id="KW-0812">Transmembrane</keyword>
<feature type="transmembrane region" description="Helical" evidence="1">
    <location>
        <begin position="368"/>
        <end position="386"/>
    </location>
</feature>
<reference evidence="2" key="1">
    <citation type="journal article" date="2023" name="Mol. Phylogenet. Evol.">
        <title>Genome-scale phylogeny and comparative genomics of the fungal order Sordariales.</title>
        <authorList>
            <person name="Hensen N."/>
            <person name="Bonometti L."/>
            <person name="Westerberg I."/>
            <person name="Brannstrom I.O."/>
            <person name="Guillou S."/>
            <person name="Cros-Aarteil S."/>
            <person name="Calhoun S."/>
            <person name="Haridas S."/>
            <person name="Kuo A."/>
            <person name="Mondo S."/>
            <person name="Pangilinan J."/>
            <person name="Riley R."/>
            <person name="LaButti K."/>
            <person name="Andreopoulos B."/>
            <person name="Lipzen A."/>
            <person name="Chen C."/>
            <person name="Yan M."/>
            <person name="Daum C."/>
            <person name="Ng V."/>
            <person name="Clum A."/>
            <person name="Steindorff A."/>
            <person name="Ohm R.A."/>
            <person name="Martin F."/>
            <person name="Silar P."/>
            <person name="Natvig D.O."/>
            <person name="Lalanne C."/>
            <person name="Gautier V."/>
            <person name="Ament-Velasquez S.L."/>
            <person name="Kruys A."/>
            <person name="Hutchinson M.I."/>
            <person name="Powell A.J."/>
            <person name="Barry K."/>
            <person name="Miller A.N."/>
            <person name="Grigoriev I.V."/>
            <person name="Debuchy R."/>
            <person name="Gladieux P."/>
            <person name="Hiltunen Thoren M."/>
            <person name="Johannesson H."/>
        </authorList>
    </citation>
    <scope>NUCLEOTIDE SEQUENCE</scope>
    <source>
        <strain evidence="2">CBS 118394</strain>
    </source>
</reference>
<organism evidence="2 3">
    <name type="scientific">Apodospora peruviana</name>
    <dbReference type="NCBI Taxonomy" id="516989"/>
    <lineage>
        <taxon>Eukaryota</taxon>
        <taxon>Fungi</taxon>
        <taxon>Dikarya</taxon>
        <taxon>Ascomycota</taxon>
        <taxon>Pezizomycotina</taxon>
        <taxon>Sordariomycetes</taxon>
        <taxon>Sordariomycetidae</taxon>
        <taxon>Sordariales</taxon>
        <taxon>Lasiosphaeriaceae</taxon>
        <taxon>Apodospora</taxon>
    </lineage>
</organism>
<comment type="caution">
    <text evidence="2">The sequence shown here is derived from an EMBL/GenBank/DDBJ whole genome shotgun (WGS) entry which is preliminary data.</text>
</comment>
<proteinExistence type="predicted"/>
<feature type="transmembrane region" description="Helical" evidence="1">
    <location>
        <begin position="113"/>
        <end position="131"/>
    </location>
</feature>
<feature type="transmembrane region" description="Helical" evidence="1">
    <location>
        <begin position="209"/>
        <end position="228"/>
    </location>
</feature>
<sequence>MANCTLYMNVTNLAFTTESYWSIQKNISDLCPNHPYLKPDTATLTTEAARHLAGLSNDDFISIWQFWTYPTDLILVRFQAWKLPLIALVALFPRPPHSKTIGLLALFNLLGNPINTIASLILTLDCTRLLVQRFRRQNGMSYKRCLELVLLVSTLRYVGDEEDAADVEDTVWEDKSLDTNRPMAVNTERWTTQHESTAHALAADRTTSFLPVLVTLSTLLISIFFAYGKVVRAPWRPSEPWHVDIYSIAFSMTLLAWVPGVLFACTIGMPQSGASPCRILRNSGLHLPNLPQKKNEIPGIIINLPPSAVPSWRYDRWPWMKHPPETSWRRWLCHEVTALVLVTIGVTGALVQSYFVPPGGFLSCRLKAQLTICVTYIISYVFGILFDTWCHWDRRLHFWLVMSKDVVSLLIVATIVAITVAGSLNTPICWVSRDRDCMELPEGTKDVVYDRLRSFYPITMGLTFGLLLVASLAVAGFLYDGMAVYVQTDDDETPFQWLREATQALCSVVARKKKKKTRGRRRRNECELGSSLEMHGPMDITVEIDDYQ</sequence>
<dbReference type="AlphaFoldDB" id="A0AAE0HZI7"/>